<organism evidence="2 3">
    <name type="scientific">Pelomonas nitida</name>
    <dbReference type="NCBI Taxonomy" id="3299027"/>
    <lineage>
        <taxon>Bacteria</taxon>
        <taxon>Pseudomonadati</taxon>
        <taxon>Pseudomonadota</taxon>
        <taxon>Betaproteobacteria</taxon>
        <taxon>Burkholderiales</taxon>
        <taxon>Sphaerotilaceae</taxon>
        <taxon>Roseateles</taxon>
    </lineage>
</organism>
<evidence type="ECO:0000256" key="1">
    <source>
        <dbReference type="SAM" id="MobiDB-lite"/>
    </source>
</evidence>
<keyword evidence="3" id="KW-1185">Reference proteome</keyword>
<dbReference type="RefSeq" id="WP_394488465.1">
    <property type="nucleotide sequence ID" value="NZ_JBIGIA010000008.1"/>
</dbReference>
<feature type="compositionally biased region" description="Gly residues" evidence="1">
    <location>
        <begin position="197"/>
        <end position="214"/>
    </location>
</feature>
<comment type="caution">
    <text evidence="2">The sequence shown here is derived from an EMBL/GenBank/DDBJ whole genome shotgun (WGS) entry which is preliminary data.</text>
</comment>
<feature type="compositionally biased region" description="Pro residues" evidence="1">
    <location>
        <begin position="53"/>
        <end position="65"/>
    </location>
</feature>
<dbReference type="EMBL" id="JBIGIA010000008">
    <property type="protein sequence ID" value="MFG6457606.1"/>
    <property type="molecule type" value="Genomic_DNA"/>
</dbReference>
<evidence type="ECO:0000313" key="3">
    <source>
        <dbReference type="Proteomes" id="UP001606305"/>
    </source>
</evidence>
<accession>A0ABW7G6R7</accession>
<gene>
    <name evidence="2" type="ORF">ACG00X_12265</name>
</gene>
<protein>
    <submittedName>
        <fullName evidence="2">Uncharacterized protein</fullName>
    </submittedName>
</protein>
<feature type="region of interest" description="Disordered" evidence="1">
    <location>
        <begin position="53"/>
        <end position="72"/>
    </location>
</feature>
<sequence length="228" mass="22212">MPPSRRRAFAASAVCAGHALVLLGLLQHRQAPSRDAAEPARLLQVRLLSAPRTPAPQAPAAPRRPSPVAAAAPQPVAAPVALPAPARSIAEPVAAPASPGGAEAAAAASSGPVSGGGGGGALSLKPSRDVLLGSMGSNEAVNDPRSNTPKPTFEERIAMALNPELCVKVERLPDGTIKRSMGKWRGVQSTAQSSGVTSGGGSGAGVAGSGGGGLTLGGGGGGGIRLCT</sequence>
<feature type="region of interest" description="Disordered" evidence="1">
    <location>
        <begin position="183"/>
        <end position="214"/>
    </location>
</feature>
<reference evidence="2 3" key="1">
    <citation type="submission" date="2024-09" db="EMBL/GenBank/DDBJ databases">
        <title>Novel species of the genus Pelomonas and Roseateles isolated from streams.</title>
        <authorList>
            <person name="Lu H."/>
        </authorList>
    </citation>
    <scope>NUCLEOTIDE SEQUENCE [LARGE SCALE GENOMIC DNA]</scope>
    <source>
        <strain evidence="2 3">BYS96W</strain>
    </source>
</reference>
<feature type="region of interest" description="Disordered" evidence="1">
    <location>
        <begin position="93"/>
        <end position="127"/>
    </location>
</feature>
<proteinExistence type="predicted"/>
<feature type="region of interest" description="Disordered" evidence="1">
    <location>
        <begin position="132"/>
        <end position="151"/>
    </location>
</feature>
<evidence type="ECO:0000313" key="2">
    <source>
        <dbReference type="EMBL" id="MFG6457606.1"/>
    </source>
</evidence>
<feature type="compositionally biased region" description="Polar residues" evidence="1">
    <location>
        <begin position="135"/>
        <end position="150"/>
    </location>
</feature>
<dbReference type="Proteomes" id="UP001606305">
    <property type="component" value="Unassembled WGS sequence"/>
</dbReference>
<name>A0ABW7G6R7_9BURK</name>
<feature type="compositionally biased region" description="Low complexity" evidence="1">
    <location>
        <begin position="93"/>
        <end position="112"/>
    </location>
</feature>